<keyword evidence="4" id="KW-0067">ATP-binding</keyword>
<dbReference type="FunFam" id="3.40.50.300:FF:000326">
    <property type="entry name" value="P-loop containing nucleoside triphosphate hydrolase"/>
    <property type="match status" value="1"/>
</dbReference>
<keyword evidence="1" id="KW-0547">Nucleotide-binding</keyword>
<dbReference type="Gramene" id="Manes.06G179400.1.v8.1">
    <property type="protein sequence ID" value="Manes.06G179400.1.v8.1.CDS"/>
    <property type="gene ID" value="Manes.06G179400.v8.1"/>
</dbReference>
<dbReference type="GO" id="GO:0003723">
    <property type="term" value="F:RNA binding"/>
    <property type="evidence" value="ECO:0000318"/>
    <property type="project" value="GO_Central"/>
</dbReference>
<dbReference type="SUPFAM" id="SSF52540">
    <property type="entry name" value="P-loop containing nucleoside triphosphate hydrolases"/>
    <property type="match status" value="1"/>
</dbReference>
<sequence>MVKIGSRRELLDRWRGIEEEEDDDDDPMKRRRLHKLKEEWFSDTFNFLISLPKENHIWCGSWDLMGPLLETFYNYYKDERPDSPLGLLWKRISEEIRQCIQCISQHHQAQQMYSMEYDSSSIGPLLDVLRSLDEERVTQHLREINTRLKKEDYDPQRDNAEVVSLMYEVLMFPFLLDDQSLVTEFELFVEAVDNMHELTLAGHQQFPGVYVLLFCNRRVRTIGRRLARSMEKLRRAADMEPLQPLLNKFIGFLETEALPSATKTSRPRAQLERLSIWLGITSLIEFLEPHAFEEGILERYPIFFDIVLNHISGDSAEFSHAVSCLKELFKMLGCKLWLRSTLSPSVMRNTLLGQCFHTRNEKIHKDIFDLLPPFLQSLEALQDGEHEKQRRHFLYFLLHQVPVSSNFNVLTRKLACKIALLIIHRGYKMNPPCTPVECAHMWGPSLVSSLKDSSLHSSLRQPAFDLMQTIIVSDAAALVTALLDSHTPLAVDRTISVDINDNDRLLFSSDVEEKDSSCWSEFNAQSKITSQDCRGWMCIPMLWIDVLVDSDPSILPVSFSKAVFWARSRLILIEPENSVEMALAIKTWLSSSATEISTSFGWKVPTGSDDGGGSNESKNSIRVSMAHLPLIRTFNRLTAHFVVQVGQGELRKQWTWEPQMAESLILSLLDPNDSVRQVGKSLLEQVSNTRGLACGLKFLCSSGSSLSTIFLGLRHALKVVQLDSVVSKFHTLQHFFFILRKLITEGDLFSENSSDNSVLKYSSQGGFLTQPVFDSLPANVGGHPSIDNLKSQESFCYLLSEIAWPSIRKCLIEGKAFVDYSLCQMTCVRVLEILPVLFERLYPSLTGHSRDSGKIVGNILDFMWLHDLIDWGKSSLKVVVVYWKRTVNSLLNLLKGSCSNAAALTFKVIENLISCESVNIDELTEEVSRLCVSLSKEVSSDMGTAKLRPGASYVQAAPAKDIRVKPMDSISVTNRGEKSNVIVLSDDEAEIQISPAKLILPDNGRSGRVQLDNQTVASTADGSALVAETAKEKVSSIKTSKDLLDAFEQKDASDRSGLTSQKDFDKLRGKSLSSLKSKGADDKIKEVKSNASINDAFASQNKIDLKNSCYESVNAKSMIQTCHSLVSETRDSILKEIVRDATDDISESSLKSVRQQPSFLPKISASGPKRQIIQLKTPMDNRFGSVHRLEAGVKRFKPPRLDAWYRPILEINYFETVGLTSASEDETHKVSRLKEVPMCFRSPEQYVDIFQPLVLEEFKAQLTSSFLDMSSWEEMYYGILSVLSVERVDDFHLVRFVHDDNDLTSPKSFSENDLVLLTKEAPQNTYCDVHMVGKVERRERDNKRRMSILLIRFYFLNGSSRLNQGRRQLLERSKWHTSRIMSITPQLREFQVLSSIKDIPILPVILKPVNDSVDHNELRELALCKLSQSLQQVLTSSFNESQLQAISAAIGLPNSKKELELSLIQGPPGTGKTRTIVAIVSGLLASPRGTNDAKNRLNGSSKQINSSRMNTRPKVCQSVAIARAWQDASLARQLNEDVERNEKSVECTVRRRVLLCAQSNAAVDELISRISSGGLYGSDGKLYKPYIVRVGNAKTVHPNSLPFFIDTLVDNRLGEERMNLNGTKNDSSMGSSTALRSNLEKLVDNIRFYEAKRANLQDGNSDLKNSLDDGTRKGDDLKDMSDAELEVKLQKLYAQKKQIFRDLSAAQAQEKKTNEEIKALKHKLRKTILKEAEIVVTTLSGCGGDLYGVCSESISSCKFGNPSEHTLFDAVVIDEAAQALEPATLIPLQLLKSHGTRCIMVGDPKQLPATVLSNTASKFLYECSMFERLQRAGHPVTMLTKQYRMHPEICRFPSLHFYDEKLLNGENMSSKSASFHESEDFGPYVFYDIIDGQELRGKNSGAFSLYNEHEAEAAVALLRSFKKRYPSEFDGRKIGIITPYKNQLSLLRSHFSSAFGSSVIADMEFNTVDGFQGREVDILIFSTVRAPDSCSHTNRANSSNIGFIADVRRMNVALTRAKLSLWIFGNARTLQTNLNWAALVKDAKERNLIMSVKRPYESFKTAFRHNSTKHFENSSRQAKLVKNARDPIHSSKQIEHKTQASCHMNTKQISSVVQCNMAVAGDDDNIVSKEDTHSDKRRARDHDLPSVRASGENIMLKNLKSSTSREYIGDSESKCNDRSEKISHKGKRKDKMNSQSNLYLEQGMSDSREKLKAAKGPKKSIKHDKELEISTSLAGTGIKGSECDVGRTPNQIGASEDLITKRKQQREAVDAILYSSLISSKKSESSMKPVPAKRPLSPTSIVSSGIRPPKTRKGPSKPSKAALKD</sequence>
<dbReference type="GO" id="GO:0005524">
    <property type="term" value="F:ATP binding"/>
    <property type="evidence" value="ECO:0007669"/>
    <property type="project" value="UniProtKB-KW"/>
</dbReference>
<feature type="domain" description="Helicase SEN1 beta-barrel" evidence="9">
    <location>
        <begin position="1275"/>
        <end position="1380"/>
    </location>
</feature>
<accession>A0A251KR55</accession>
<feature type="region of interest" description="Disordered" evidence="6">
    <location>
        <begin position="2124"/>
        <end position="2145"/>
    </location>
</feature>
<keyword evidence="2" id="KW-0378">Hydrolase</keyword>
<feature type="compositionally biased region" description="Basic and acidic residues" evidence="6">
    <location>
        <begin position="2126"/>
        <end position="2145"/>
    </location>
</feature>
<dbReference type="InterPro" id="IPR041677">
    <property type="entry name" value="DNA2/NAM7_AAA_11"/>
</dbReference>
<keyword evidence="11" id="KW-1185">Reference proteome</keyword>
<dbReference type="PANTHER" id="PTHR10887">
    <property type="entry name" value="DNA2/NAM7 HELICASE FAMILY"/>
    <property type="match status" value="1"/>
</dbReference>
<dbReference type="Proteomes" id="UP000091857">
    <property type="component" value="Chromosome 6"/>
</dbReference>
<dbReference type="Gramene" id="Manes.06G179400.13.v8.1">
    <property type="protein sequence ID" value="Manes.06G179400.13.v8.1.CDS"/>
    <property type="gene ID" value="Manes.06G179400.v8.1"/>
</dbReference>
<evidence type="ECO:0000259" key="7">
    <source>
        <dbReference type="Pfam" id="PF13086"/>
    </source>
</evidence>
<dbReference type="GO" id="GO:0008266">
    <property type="term" value="F:poly(U) RNA binding"/>
    <property type="evidence" value="ECO:0007669"/>
    <property type="project" value="EnsemblPlants"/>
</dbReference>
<feature type="compositionally biased region" description="Basic residues" evidence="6">
    <location>
        <begin position="2213"/>
        <end position="2222"/>
    </location>
</feature>
<dbReference type="STRING" id="3983.A0A251KR55"/>
<feature type="coiled-coil region" evidence="5">
    <location>
        <begin position="1632"/>
        <end position="1659"/>
    </location>
</feature>
<evidence type="ECO:0000313" key="11">
    <source>
        <dbReference type="Proteomes" id="UP000091857"/>
    </source>
</evidence>
<dbReference type="GO" id="GO:0005694">
    <property type="term" value="C:chromosome"/>
    <property type="evidence" value="ECO:0007669"/>
    <property type="project" value="UniProtKB-ARBA"/>
</dbReference>
<dbReference type="Pfam" id="PF13087">
    <property type="entry name" value="AAA_12"/>
    <property type="match status" value="1"/>
</dbReference>
<dbReference type="PANTHER" id="PTHR10887:SF495">
    <property type="entry name" value="HELICASE SENATAXIN ISOFORM X1-RELATED"/>
    <property type="match status" value="1"/>
</dbReference>
<feature type="region of interest" description="Disordered" evidence="6">
    <location>
        <begin position="2165"/>
        <end position="2226"/>
    </location>
</feature>
<evidence type="ECO:0000256" key="5">
    <source>
        <dbReference type="SAM" id="Coils"/>
    </source>
</evidence>
<feature type="domain" description="DNA2/NAM7 helicase-like C-terminal" evidence="8">
    <location>
        <begin position="1821"/>
        <end position="2027"/>
    </location>
</feature>
<dbReference type="InterPro" id="IPR027417">
    <property type="entry name" value="P-loop_NTPase"/>
</dbReference>
<proteinExistence type="predicted"/>
<reference evidence="10 11" key="1">
    <citation type="submission" date="2016-02" db="EMBL/GenBank/DDBJ databases">
        <title>WGS assembly of Manihot esculenta.</title>
        <authorList>
            <person name="Bredeson J.V."/>
            <person name="Prochnik S.E."/>
            <person name="Lyons J.B."/>
            <person name="Schmutz J."/>
            <person name="Grimwood J."/>
            <person name="Vrebalov J."/>
            <person name="Bart R.S."/>
            <person name="Amuge T."/>
            <person name="Ferguson M.E."/>
            <person name="Green R."/>
            <person name="Putnam N."/>
            <person name="Stites J."/>
            <person name="Rounsley S."/>
            <person name="Rokhsar D.S."/>
        </authorList>
    </citation>
    <scope>NUCLEOTIDE SEQUENCE [LARGE SCALE GENOMIC DNA]</scope>
    <source>
        <strain evidence="11">cv. AM560-2</strain>
        <tissue evidence="10">Leaf</tissue>
    </source>
</reference>
<evidence type="ECO:0000256" key="1">
    <source>
        <dbReference type="ARBA" id="ARBA00022741"/>
    </source>
</evidence>
<dbReference type="Gene3D" id="3.40.50.300">
    <property type="entry name" value="P-loop containing nucleotide triphosphate hydrolases"/>
    <property type="match status" value="2"/>
</dbReference>
<feature type="coiled-coil region" evidence="5">
    <location>
        <begin position="1689"/>
        <end position="1723"/>
    </location>
</feature>
<dbReference type="EMBL" id="CM004392">
    <property type="protein sequence ID" value="OAY48716.1"/>
    <property type="molecule type" value="Genomic_DNA"/>
</dbReference>
<evidence type="ECO:0000256" key="3">
    <source>
        <dbReference type="ARBA" id="ARBA00022806"/>
    </source>
</evidence>
<dbReference type="CDD" id="cd18042">
    <property type="entry name" value="DEXXQc_SETX"/>
    <property type="match status" value="1"/>
</dbReference>
<evidence type="ECO:0000256" key="4">
    <source>
        <dbReference type="ARBA" id="ARBA00022840"/>
    </source>
</evidence>
<dbReference type="EMBL" id="CM004392">
    <property type="protein sequence ID" value="OAY48715.1"/>
    <property type="molecule type" value="Genomic_DNA"/>
</dbReference>
<feature type="compositionally biased region" description="Polar residues" evidence="6">
    <location>
        <begin position="1497"/>
        <end position="1509"/>
    </location>
</feature>
<dbReference type="Pfam" id="PF13086">
    <property type="entry name" value="AAA_11"/>
    <property type="match status" value="1"/>
</dbReference>
<dbReference type="Pfam" id="PF23576">
    <property type="entry name" value="SEN1_barrel"/>
    <property type="match status" value="1"/>
</dbReference>
<feature type="domain" description="DNA2/NAM7 helicase helicase" evidence="7">
    <location>
        <begin position="1438"/>
        <end position="1814"/>
    </location>
</feature>
<dbReference type="OrthoDB" id="6513042at2759"/>
<evidence type="ECO:0000259" key="8">
    <source>
        <dbReference type="Pfam" id="PF13087"/>
    </source>
</evidence>
<feature type="region of interest" description="Disordered" evidence="6">
    <location>
        <begin position="2278"/>
        <end position="2325"/>
    </location>
</feature>
<keyword evidence="3" id="KW-0347">Helicase</keyword>
<feature type="compositionally biased region" description="Basic and acidic residues" evidence="6">
    <location>
        <begin position="2167"/>
        <end position="2183"/>
    </location>
</feature>
<dbReference type="CDD" id="cd18808">
    <property type="entry name" value="SF1_C_Upf1"/>
    <property type="match status" value="1"/>
</dbReference>
<protein>
    <submittedName>
        <fullName evidence="10">Uncharacterized protein</fullName>
    </submittedName>
</protein>
<dbReference type="GO" id="GO:0004386">
    <property type="term" value="F:helicase activity"/>
    <property type="evidence" value="ECO:0007669"/>
    <property type="project" value="UniProtKB-KW"/>
</dbReference>
<dbReference type="InterPro" id="IPR045055">
    <property type="entry name" value="DNA2/NAM7-like"/>
</dbReference>
<dbReference type="InterPro" id="IPR056474">
    <property type="entry name" value="SEN1_barrel"/>
</dbReference>
<evidence type="ECO:0000256" key="2">
    <source>
        <dbReference type="ARBA" id="ARBA00022801"/>
    </source>
</evidence>
<gene>
    <name evidence="10" type="ORF">MANES_06G179400</name>
</gene>
<evidence type="ECO:0000259" key="9">
    <source>
        <dbReference type="Pfam" id="PF23576"/>
    </source>
</evidence>
<dbReference type="Gramene" id="Manes.06G179400.2.v8.1">
    <property type="protein sequence ID" value="Manes.06G179400.2.v8.1.CDS"/>
    <property type="gene ID" value="Manes.06G179400.v8.1"/>
</dbReference>
<evidence type="ECO:0000256" key="6">
    <source>
        <dbReference type="SAM" id="MobiDB-lite"/>
    </source>
</evidence>
<dbReference type="GO" id="GO:0016787">
    <property type="term" value="F:hydrolase activity"/>
    <property type="evidence" value="ECO:0007669"/>
    <property type="project" value="UniProtKB-KW"/>
</dbReference>
<evidence type="ECO:0000313" key="10">
    <source>
        <dbReference type="EMBL" id="OAY48715.1"/>
    </source>
</evidence>
<dbReference type="InterPro" id="IPR047187">
    <property type="entry name" value="SF1_C_Upf1"/>
</dbReference>
<feature type="region of interest" description="Disordered" evidence="6">
    <location>
        <begin position="1490"/>
        <end position="1509"/>
    </location>
</feature>
<keyword evidence="5" id="KW-0175">Coiled coil</keyword>
<dbReference type="InterPro" id="IPR041679">
    <property type="entry name" value="DNA2/NAM7-like_C"/>
</dbReference>
<name>A0A251KR55_MANES</name>
<organism evidence="10 11">
    <name type="scientific">Manihot esculenta</name>
    <name type="common">Cassava</name>
    <name type="synonym">Jatropha manihot</name>
    <dbReference type="NCBI Taxonomy" id="3983"/>
    <lineage>
        <taxon>Eukaryota</taxon>
        <taxon>Viridiplantae</taxon>
        <taxon>Streptophyta</taxon>
        <taxon>Embryophyta</taxon>
        <taxon>Tracheophyta</taxon>
        <taxon>Spermatophyta</taxon>
        <taxon>Magnoliopsida</taxon>
        <taxon>eudicotyledons</taxon>
        <taxon>Gunneridae</taxon>
        <taxon>Pentapetalae</taxon>
        <taxon>rosids</taxon>
        <taxon>fabids</taxon>
        <taxon>Malpighiales</taxon>
        <taxon>Euphorbiaceae</taxon>
        <taxon>Crotonoideae</taxon>
        <taxon>Manihoteae</taxon>
        <taxon>Manihot</taxon>
    </lineage>
</organism>